<dbReference type="Gene3D" id="3.40.50.720">
    <property type="entry name" value="NAD(P)-binding Rossmann-like Domain"/>
    <property type="match status" value="1"/>
</dbReference>
<evidence type="ECO:0000256" key="1">
    <source>
        <dbReference type="ARBA" id="ARBA00006484"/>
    </source>
</evidence>
<gene>
    <name evidence="3" type="ORF">GM51_22740</name>
</gene>
<name>A0A094PNT3_9ZZZZ</name>
<dbReference type="PRINTS" id="PR00081">
    <property type="entry name" value="GDHRDH"/>
</dbReference>
<proteinExistence type="inferred from homology"/>
<dbReference type="PANTHER" id="PTHR42760">
    <property type="entry name" value="SHORT-CHAIN DEHYDROGENASES/REDUCTASES FAMILY MEMBER"/>
    <property type="match status" value="1"/>
</dbReference>
<dbReference type="PRINTS" id="PR00080">
    <property type="entry name" value="SDRFAMILY"/>
</dbReference>
<dbReference type="EMBL" id="JNSL01000239">
    <property type="protein sequence ID" value="KGA11289.1"/>
    <property type="molecule type" value="Genomic_DNA"/>
</dbReference>
<dbReference type="AlphaFoldDB" id="A0A094PNT3"/>
<keyword evidence="2" id="KW-0560">Oxidoreductase</keyword>
<dbReference type="InterPro" id="IPR002347">
    <property type="entry name" value="SDR_fam"/>
</dbReference>
<protein>
    <recommendedName>
        <fullName evidence="4">SDR family NAD(P)-dependent oxidoreductase</fullName>
    </recommendedName>
</protein>
<dbReference type="Pfam" id="PF00106">
    <property type="entry name" value="adh_short"/>
    <property type="match status" value="1"/>
</dbReference>
<evidence type="ECO:0008006" key="4">
    <source>
        <dbReference type="Google" id="ProtNLM"/>
    </source>
</evidence>
<comment type="similarity">
    <text evidence="1">Belongs to the short-chain dehydrogenases/reductases (SDR) family.</text>
</comment>
<accession>A0A094PNT3</accession>
<dbReference type="PANTHER" id="PTHR42760:SF133">
    <property type="entry name" value="3-OXOACYL-[ACYL-CARRIER-PROTEIN] REDUCTASE"/>
    <property type="match status" value="1"/>
</dbReference>
<evidence type="ECO:0000256" key="2">
    <source>
        <dbReference type="ARBA" id="ARBA00023002"/>
    </source>
</evidence>
<dbReference type="GO" id="GO:0016616">
    <property type="term" value="F:oxidoreductase activity, acting on the CH-OH group of donors, NAD or NADP as acceptor"/>
    <property type="evidence" value="ECO:0007669"/>
    <property type="project" value="TreeGrafter"/>
</dbReference>
<organism evidence="3">
    <name type="scientific">freshwater metagenome</name>
    <dbReference type="NCBI Taxonomy" id="449393"/>
    <lineage>
        <taxon>unclassified sequences</taxon>
        <taxon>metagenomes</taxon>
        <taxon>ecological metagenomes</taxon>
    </lineage>
</organism>
<sequence>MHLLIRYGSLEDMQQETSNELADQIVLITGGSRGIGFSAAKALGNRGATVLLLGVNPLNLTRAVAQLVSFGIDADGIALDVANSEAVTEKISNHGLAARTDILINSAGVMSEKMAKTLRTSTQEWRRVMSINLDGTFNMISEVGPQMAARKSGRIINVSACLGRFTGPGLAGGLAPYRISKAGVNALTKNLAAELGNGTRGVLVDAMCPNHTQTDMGGPLAPRTPDEAADTICWLATRIHDAETETGFLWEDRKIVPW</sequence>
<evidence type="ECO:0000313" key="3">
    <source>
        <dbReference type="EMBL" id="KGA11289.1"/>
    </source>
</evidence>
<reference evidence="3" key="1">
    <citation type="submission" date="2014-06" db="EMBL/GenBank/DDBJ databases">
        <title>Key roles for freshwater Actinobacteria revealed by deep metagenomic sequencing.</title>
        <authorList>
            <person name="Ghai R."/>
            <person name="Mizuno C.M."/>
            <person name="Picazo A."/>
            <person name="Camacho A."/>
            <person name="Rodriguez-Valera F."/>
        </authorList>
    </citation>
    <scope>NUCLEOTIDE SEQUENCE</scope>
</reference>
<dbReference type="InterPro" id="IPR036291">
    <property type="entry name" value="NAD(P)-bd_dom_sf"/>
</dbReference>
<dbReference type="SUPFAM" id="SSF51735">
    <property type="entry name" value="NAD(P)-binding Rossmann-fold domains"/>
    <property type="match status" value="1"/>
</dbReference>
<comment type="caution">
    <text evidence="3">The sequence shown here is derived from an EMBL/GenBank/DDBJ whole genome shotgun (WGS) entry which is preliminary data.</text>
</comment>